<keyword evidence="6" id="KW-1185">Reference proteome</keyword>
<dbReference type="InterPro" id="IPR001509">
    <property type="entry name" value="Epimerase_deHydtase"/>
</dbReference>
<dbReference type="EMBL" id="QTJV01000004">
    <property type="protein sequence ID" value="RFM34068.1"/>
    <property type="molecule type" value="Genomic_DNA"/>
</dbReference>
<evidence type="ECO:0000259" key="4">
    <source>
        <dbReference type="Pfam" id="PF01370"/>
    </source>
</evidence>
<dbReference type="Pfam" id="PF01370">
    <property type="entry name" value="Epimerase"/>
    <property type="match status" value="1"/>
</dbReference>
<dbReference type="GO" id="GO:0016616">
    <property type="term" value="F:oxidoreductase activity, acting on the CH-OH group of donors, NAD or NADP as acceptor"/>
    <property type="evidence" value="ECO:0007669"/>
    <property type="project" value="TreeGrafter"/>
</dbReference>
<protein>
    <submittedName>
        <fullName evidence="5">Aldehyde reductase</fullName>
    </submittedName>
</protein>
<dbReference type="RefSeq" id="WP_116853658.1">
    <property type="nucleotide sequence ID" value="NZ_QTJV01000004.1"/>
</dbReference>
<sequence length="344" mass="37331">MYTDKTVLVTGGAGFIAVHCILQLLNAGYRVRATLRSLSREPEVRAMLKEGGVEAGDRLSFIRTDLSSDTNWNEAVKDCIYVIHVASPTPIVNYKHEDEMIIPAREGVLRVLRASRDAGVKRVVLTSAIGAVVCGHPAQTAPFDETFWTNTSGKAPAYQKSKTLAERAAWEFIEKEGKGLELSAINPVGVLGPVLGADYSHSIHIIKNLLTAKIPGTPKLNSGFVDVRDVADLHLRAMIHPAAKGERFIATAGESIWLVEVAKILKDNLGQSAKKVPVKEIPSLLLRIAAFKDPKLKSVIPFLGTVINVTSAKAIHTLGWAPRSTKEAVLATAESLIRLRLLDQ</sequence>
<keyword evidence="1" id="KW-0560">Oxidoreductase</keyword>
<dbReference type="OrthoDB" id="9778052at2"/>
<keyword evidence="3" id="KW-0472">Membrane</keyword>
<dbReference type="SUPFAM" id="SSF51735">
    <property type="entry name" value="NAD(P)-binding Rossmann-fold domains"/>
    <property type="match status" value="1"/>
</dbReference>
<evidence type="ECO:0000313" key="5">
    <source>
        <dbReference type="EMBL" id="RFM34068.1"/>
    </source>
</evidence>
<keyword evidence="3" id="KW-1133">Transmembrane helix</keyword>
<evidence type="ECO:0000256" key="3">
    <source>
        <dbReference type="SAM" id="Phobius"/>
    </source>
</evidence>
<dbReference type="FunFam" id="3.40.50.720:FF:000336">
    <property type="entry name" value="Aldehyde reductase"/>
    <property type="match status" value="1"/>
</dbReference>
<feature type="domain" description="NAD-dependent epimerase/dehydratase" evidence="4">
    <location>
        <begin position="7"/>
        <end position="245"/>
    </location>
</feature>
<dbReference type="PANTHER" id="PTHR10366:SF564">
    <property type="entry name" value="STEROL-4-ALPHA-CARBOXYLATE 3-DEHYDROGENASE, DECARBOXYLATING"/>
    <property type="match status" value="1"/>
</dbReference>
<evidence type="ECO:0000256" key="1">
    <source>
        <dbReference type="ARBA" id="ARBA00023002"/>
    </source>
</evidence>
<dbReference type="Proteomes" id="UP000261174">
    <property type="component" value="Unassembled WGS sequence"/>
</dbReference>
<dbReference type="InterPro" id="IPR036291">
    <property type="entry name" value="NAD(P)-bd_dom_sf"/>
</dbReference>
<proteinExistence type="inferred from homology"/>
<dbReference type="InterPro" id="IPR050425">
    <property type="entry name" value="NAD(P)_dehydrat-like"/>
</dbReference>
<accession>A0A3E1P246</accession>
<feature type="transmembrane region" description="Helical" evidence="3">
    <location>
        <begin position="6"/>
        <end position="29"/>
    </location>
</feature>
<name>A0A3E1P246_9BACT</name>
<evidence type="ECO:0000313" key="6">
    <source>
        <dbReference type="Proteomes" id="UP000261174"/>
    </source>
</evidence>
<comment type="similarity">
    <text evidence="2">Belongs to the NAD(P)-dependent epimerase/dehydratase family. Dihydroflavonol-4-reductase subfamily.</text>
</comment>
<dbReference type="PANTHER" id="PTHR10366">
    <property type="entry name" value="NAD DEPENDENT EPIMERASE/DEHYDRATASE"/>
    <property type="match status" value="1"/>
</dbReference>
<comment type="caution">
    <text evidence="5">The sequence shown here is derived from an EMBL/GenBank/DDBJ whole genome shotgun (WGS) entry which is preliminary data.</text>
</comment>
<dbReference type="Gene3D" id="3.40.50.720">
    <property type="entry name" value="NAD(P)-binding Rossmann-like Domain"/>
    <property type="match status" value="1"/>
</dbReference>
<reference evidence="5 6" key="1">
    <citation type="submission" date="2018-08" db="EMBL/GenBank/DDBJ databases">
        <title>Chitinophaga sp. K20C18050901, a novel bacterium isolated from forest soil.</title>
        <authorList>
            <person name="Wang C."/>
        </authorList>
    </citation>
    <scope>NUCLEOTIDE SEQUENCE [LARGE SCALE GENOMIC DNA]</scope>
    <source>
        <strain evidence="5 6">K20C18050901</strain>
    </source>
</reference>
<evidence type="ECO:0000256" key="2">
    <source>
        <dbReference type="ARBA" id="ARBA00023445"/>
    </source>
</evidence>
<dbReference type="AlphaFoldDB" id="A0A3E1P246"/>
<organism evidence="5 6">
    <name type="scientific">Chitinophaga silvisoli</name>
    <dbReference type="NCBI Taxonomy" id="2291814"/>
    <lineage>
        <taxon>Bacteria</taxon>
        <taxon>Pseudomonadati</taxon>
        <taxon>Bacteroidota</taxon>
        <taxon>Chitinophagia</taxon>
        <taxon>Chitinophagales</taxon>
        <taxon>Chitinophagaceae</taxon>
        <taxon>Chitinophaga</taxon>
    </lineage>
</organism>
<gene>
    <name evidence="5" type="ORF">DXN04_12295</name>
</gene>
<keyword evidence="3" id="KW-0812">Transmembrane</keyword>
<dbReference type="CDD" id="cd05227">
    <property type="entry name" value="AR_SDR_e"/>
    <property type="match status" value="1"/>
</dbReference>